<feature type="domain" description="Acyl-protein synthetase LuxE" evidence="1">
    <location>
        <begin position="85"/>
        <end position="394"/>
    </location>
</feature>
<dbReference type="GO" id="GO:0047474">
    <property type="term" value="F:long-chain fatty acid--protein ligase activity"/>
    <property type="evidence" value="ECO:0007669"/>
    <property type="project" value="InterPro"/>
</dbReference>
<reference evidence="2 3" key="1">
    <citation type="submission" date="2019-07" db="EMBL/GenBank/DDBJ databases">
        <title>Qingshengfaniella alkalisoli gen. nov., sp. nov., isolated from saline soil.</title>
        <authorList>
            <person name="Xu L."/>
            <person name="Huang X.-X."/>
            <person name="Sun J.-Q."/>
        </authorList>
    </citation>
    <scope>NUCLEOTIDE SEQUENCE [LARGE SCALE GENOMIC DNA]</scope>
    <source>
        <strain evidence="2 3">DSM 27279</strain>
    </source>
</reference>
<dbReference type="Proteomes" id="UP000318405">
    <property type="component" value="Unassembled WGS sequence"/>
</dbReference>
<dbReference type="Pfam" id="PF04443">
    <property type="entry name" value="LuxE"/>
    <property type="match status" value="1"/>
</dbReference>
<name>A0A556APK8_9BURK</name>
<dbReference type="EMBL" id="VLTJ01000023">
    <property type="protein sequence ID" value="TSH94825.1"/>
    <property type="molecule type" value="Genomic_DNA"/>
</dbReference>
<protein>
    <submittedName>
        <fullName evidence="2">Acyl-protein synthase</fullName>
    </submittedName>
</protein>
<dbReference type="GO" id="GO:0008218">
    <property type="term" value="P:bioluminescence"/>
    <property type="evidence" value="ECO:0007669"/>
    <property type="project" value="InterPro"/>
</dbReference>
<dbReference type="InterPro" id="IPR042099">
    <property type="entry name" value="ANL_N_sf"/>
</dbReference>
<keyword evidence="3" id="KW-1185">Reference proteome</keyword>
<organism evidence="2 3">
    <name type="scientific">Verticiella sediminum</name>
    <dbReference type="NCBI Taxonomy" id="1247510"/>
    <lineage>
        <taxon>Bacteria</taxon>
        <taxon>Pseudomonadati</taxon>
        <taxon>Pseudomonadota</taxon>
        <taxon>Betaproteobacteria</taxon>
        <taxon>Burkholderiales</taxon>
        <taxon>Alcaligenaceae</taxon>
        <taxon>Verticiella</taxon>
    </lineage>
</organism>
<dbReference type="InterPro" id="IPR007534">
    <property type="entry name" value="LuxE"/>
</dbReference>
<accession>A0A556APK8</accession>
<proteinExistence type="predicted"/>
<dbReference type="SUPFAM" id="SSF56801">
    <property type="entry name" value="Acetyl-CoA synthetase-like"/>
    <property type="match status" value="1"/>
</dbReference>
<dbReference type="AlphaFoldDB" id="A0A556APK8"/>
<evidence type="ECO:0000313" key="2">
    <source>
        <dbReference type="EMBL" id="TSH94825.1"/>
    </source>
</evidence>
<gene>
    <name evidence="2" type="ORF">FOZ76_11820</name>
</gene>
<comment type="caution">
    <text evidence="2">The sequence shown here is derived from an EMBL/GenBank/DDBJ whole genome shotgun (WGS) entry which is preliminary data.</text>
</comment>
<dbReference type="Gene3D" id="3.40.50.12780">
    <property type="entry name" value="N-terminal domain of ligase-like"/>
    <property type="match status" value="1"/>
</dbReference>
<evidence type="ECO:0000259" key="1">
    <source>
        <dbReference type="Pfam" id="PF04443"/>
    </source>
</evidence>
<dbReference type="OrthoDB" id="6761572at2"/>
<evidence type="ECO:0000313" key="3">
    <source>
        <dbReference type="Proteomes" id="UP000318405"/>
    </source>
</evidence>
<sequence length="399" mass="43503">MQNDSKFHGELRMVTDMQWLEASSAPELECVRAFCAQTDPAAARDEGQFVRAMVALSRWHAERNRWYAGLLTQHGTDLERVRSLADLADLPSVHANFFKYHEAKSVPDEAIATHLTSSGTTGQKSQMFFDAFTMDTARRMVDDAMRHRGVPSDGAANYLVNAYEPYAGFKVGTSNTNQYLMRYAPVAEAFWTLRCIGEGRHEFDAFGAVQALSRFAASGQPTRIIGFPAFLHFALERMAQMGMPPLRLPAGSWVIFGGGWKGHADKAISRAALQAQIGQWLGVGPEHIVETFGAVEHCIPYVGCACQHLHVPVWSEVLIRDVRTLAPLGYGEPGFLSFLSPYITSVPAHSVVMGDLAVLHPPGSCECGAATPWFEVLGRAGTSSNKSCAAAAAELLRAA</sequence>